<comment type="caution">
    <text evidence="2">The sequence shown here is derived from an EMBL/GenBank/DDBJ whole genome shotgun (WGS) entry which is preliminary data.</text>
</comment>
<dbReference type="InterPro" id="IPR026265">
    <property type="entry name" value="LptC"/>
</dbReference>
<dbReference type="GO" id="GO:0015221">
    <property type="term" value="F:lipopolysaccharide transmembrane transporter activity"/>
    <property type="evidence" value="ECO:0007669"/>
    <property type="project" value="InterPro"/>
</dbReference>
<dbReference type="NCBIfam" id="TIGR04409">
    <property type="entry name" value="LptC_YrbK"/>
    <property type="match status" value="1"/>
</dbReference>
<keyword evidence="1" id="KW-0472">Membrane</keyword>
<dbReference type="OrthoDB" id="9812080at2"/>
<dbReference type="Pfam" id="PF06835">
    <property type="entry name" value="LptC"/>
    <property type="match status" value="1"/>
</dbReference>
<dbReference type="EMBL" id="PQVF01000001">
    <property type="protein sequence ID" value="POY39235.1"/>
    <property type="molecule type" value="Genomic_DNA"/>
</dbReference>
<keyword evidence="3" id="KW-1185">Reference proteome</keyword>
<proteinExistence type="predicted"/>
<gene>
    <name evidence="2" type="primary">lptC</name>
    <name evidence="2" type="ORF">C3K47_01705</name>
</gene>
<protein>
    <submittedName>
        <fullName evidence="2">LPS export ABC transporter periplasmic protein LptC</fullName>
    </submittedName>
</protein>
<sequence length="206" mass="23342">MNKSFYVYIFVCFLFQNSCIVKNVVTSLAIAFLFIATGCENDLAKVDAISAKIAETPVETSKEVEMIYSDSAKVKARMITPVFLQYKTEQPYDEMPKGLKIDFFNPGATKVESTLTANYGIRKPSERKIEVRNNVVVINQKGEKLNTERLVWDEASRKIFSDKFVKITTTDKIIQGYGLEANEDLSNYKIKQMSGIVYLDQTDSLP</sequence>
<keyword evidence="1" id="KW-0812">Transmembrane</keyword>
<accession>A0A2S5A9K4</accession>
<dbReference type="GO" id="GO:0005886">
    <property type="term" value="C:plasma membrane"/>
    <property type="evidence" value="ECO:0007669"/>
    <property type="project" value="InterPro"/>
</dbReference>
<evidence type="ECO:0000313" key="3">
    <source>
        <dbReference type="Proteomes" id="UP000236893"/>
    </source>
</evidence>
<evidence type="ECO:0000313" key="2">
    <source>
        <dbReference type="EMBL" id="POY39235.1"/>
    </source>
</evidence>
<dbReference type="InterPro" id="IPR010664">
    <property type="entry name" value="LipoPS_assembly_LptC-rel"/>
</dbReference>
<dbReference type="Proteomes" id="UP000236893">
    <property type="component" value="Unassembled WGS sequence"/>
</dbReference>
<dbReference type="Gene3D" id="2.60.450.10">
    <property type="entry name" value="Lipopolysaccharide (LPS) transport protein A like domain"/>
    <property type="match status" value="1"/>
</dbReference>
<name>A0A2S5A9K4_9SPHI</name>
<feature type="transmembrane region" description="Helical" evidence="1">
    <location>
        <begin position="6"/>
        <end position="35"/>
    </location>
</feature>
<reference evidence="2 3" key="1">
    <citation type="submission" date="2018-01" db="EMBL/GenBank/DDBJ databases">
        <authorList>
            <person name="Gaut B.S."/>
            <person name="Morton B.R."/>
            <person name="Clegg M.T."/>
            <person name="Duvall M.R."/>
        </authorList>
    </citation>
    <scope>NUCLEOTIDE SEQUENCE [LARGE SCALE GENOMIC DNA]</scope>
    <source>
        <strain evidence="2 3">HR-AV</strain>
    </source>
</reference>
<evidence type="ECO:0000256" key="1">
    <source>
        <dbReference type="SAM" id="Phobius"/>
    </source>
</evidence>
<organism evidence="2 3">
    <name type="scientific">Solitalea longa</name>
    <dbReference type="NCBI Taxonomy" id="2079460"/>
    <lineage>
        <taxon>Bacteria</taxon>
        <taxon>Pseudomonadati</taxon>
        <taxon>Bacteroidota</taxon>
        <taxon>Sphingobacteriia</taxon>
        <taxon>Sphingobacteriales</taxon>
        <taxon>Sphingobacteriaceae</taxon>
        <taxon>Solitalea</taxon>
    </lineage>
</organism>
<dbReference type="AlphaFoldDB" id="A0A2S5A9K4"/>
<keyword evidence="1" id="KW-1133">Transmembrane helix</keyword>